<dbReference type="GO" id="GO:0005524">
    <property type="term" value="F:ATP binding"/>
    <property type="evidence" value="ECO:0007669"/>
    <property type="project" value="UniProtKB-UniRule"/>
</dbReference>
<dbReference type="GO" id="GO:0003824">
    <property type="term" value="F:catalytic activity"/>
    <property type="evidence" value="ECO:0007669"/>
    <property type="project" value="UniProtKB-ARBA"/>
</dbReference>
<dbReference type="AlphaFoldDB" id="A0A1W6UW39"/>
<dbReference type="InterPro" id="IPR013815">
    <property type="entry name" value="ATP_grasp_subdomain_1"/>
</dbReference>
<evidence type="ECO:0000256" key="1">
    <source>
        <dbReference type="PROSITE-ProRule" id="PRU00409"/>
    </source>
</evidence>
<keyword evidence="1" id="KW-0547">Nucleotide-binding</keyword>
<accession>A0A1W6UW39</accession>
<evidence type="ECO:0000259" key="2">
    <source>
        <dbReference type="PROSITE" id="PS50975"/>
    </source>
</evidence>
<dbReference type="SUPFAM" id="SSF56059">
    <property type="entry name" value="Glutathione synthetase ATP-binding domain-like"/>
    <property type="match status" value="1"/>
</dbReference>
<keyword evidence="1" id="KW-0067">ATP-binding</keyword>
<organism evidence="3">
    <name type="scientific">Vibrio alginolyticus</name>
    <dbReference type="NCBI Taxonomy" id="663"/>
    <lineage>
        <taxon>Bacteria</taxon>
        <taxon>Pseudomonadati</taxon>
        <taxon>Pseudomonadota</taxon>
        <taxon>Gammaproteobacteria</taxon>
        <taxon>Vibrionales</taxon>
        <taxon>Vibrionaceae</taxon>
        <taxon>Vibrio</taxon>
    </lineage>
</organism>
<feature type="domain" description="ATP-grasp" evidence="2">
    <location>
        <begin position="95"/>
        <end position="149"/>
    </location>
</feature>
<reference evidence="3" key="1">
    <citation type="submission" date="2016-10" db="EMBL/GenBank/DDBJ databases">
        <title>The High Quality Genome of Vibrio alginolyticus K01M1.</title>
        <authorList>
            <person name="Wendling C."/>
            <person name="Chibani C.M."/>
            <person name="Hertel R."/>
            <person name="Sproer C."/>
            <person name="Bunk B."/>
            <person name="Overmann J."/>
            <person name="Roth O."/>
            <person name="Liesegang H."/>
        </authorList>
    </citation>
    <scope>NUCLEOTIDE SEQUENCE</scope>
    <source>
        <strain evidence="3">K05K4</strain>
    </source>
</reference>
<protein>
    <submittedName>
        <fullName evidence="3">Carbamoyl phosphate synthase-like protein</fullName>
    </submittedName>
</protein>
<dbReference type="Gene3D" id="3.30.1490.20">
    <property type="entry name" value="ATP-grasp fold, A domain"/>
    <property type="match status" value="1"/>
</dbReference>
<evidence type="ECO:0000313" key="3">
    <source>
        <dbReference type="EMBL" id="ARP17100.1"/>
    </source>
</evidence>
<dbReference type="InterPro" id="IPR011761">
    <property type="entry name" value="ATP-grasp"/>
</dbReference>
<gene>
    <name evidence="3" type="ORF">K05K4_02040</name>
</gene>
<dbReference type="RefSeq" id="WP_086046463.1">
    <property type="nucleotide sequence ID" value="NZ_CP017889.1"/>
</dbReference>
<dbReference type="EMBL" id="CP017902">
    <property type="protein sequence ID" value="ARP17100.1"/>
    <property type="molecule type" value="Genomic_DNA"/>
</dbReference>
<sequence length="329" mass="38332">MKIGILCYQGHELEKMKDSVRNSGSDYKVIDLMSNDWLDSCDESIDGYIVRPPCNYQEHKTIFDERIYFINEILKKPIYPTLNEIYTYENKRNMCLFLKYFDIPHPKTRIYSSKHEALSSINDIAFPVVSKSNIGAGGSAVSIIKDKKQYKKYIDRVFGRFSPELALGLVPWISTKGIKVPRFGRAQKHYAIIQDFLNIKWEWRMIRIGDSYFGHQKLLGENGYASGSELVGWNRPTDELLHLLKDATNKMQMRCMVLDVFETTDGEYFVNEMQSIIGAYRPYQMKVDGKPGRFKFEDNQFVFEEGIHCDNSCWDPRVNDFIKMLHEGV</sequence>
<name>A0A1W6UW39_VIBAL</name>
<dbReference type="PROSITE" id="PS50975">
    <property type="entry name" value="ATP_GRASP"/>
    <property type="match status" value="1"/>
</dbReference>
<proteinExistence type="predicted"/>
<dbReference type="GO" id="GO:0046872">
    <property type="term" value="F:metal ion binding"/>
    <property type="evidence" value="ECO:0007669"/>
    <property type="project" value="InterPro"/>
</dbReference>